<dbReference type="Pfam" id="PF05359">
    <property type="entry name" value="DUF748"/>
    <property type="match status" value="1"/>
</dbReference>
<comment type="caution">
    <text evidence="3">The sequence shown here is derived from an EMBL/GenBank/DDBJ whole genome shotgun (WGS) entry which is preliminary data.</text>
</comment>
<organism evidence="3 4">
    <name type="scientific">Flavobacterium frigidarium</name>
    <dbReference type="NCBI Taxonomy" id="99286"/>
    <lineage>
        <taxon>Bacteria</taxon>
        <taxon>Pseudomonadati</taxon>
        <taxon>Bacteroidota</taxon>
        <taxon>Flavobacteriia</taxon>
        <taxon>Flavobacteriales</taxon>
        <taxon>Flavobacteriaceae</taxon>
        <taxon>Flavobacterium</taxon>
    </lineage>
</organism>
<proteinExistence type="predicted"/>
<keyword evidence="4" id="KW-1185">Reference proteome</keyword>
<feature type="region of interest" description="Disordered" evidence="1">
    <location>
        <begin position="364"/>
        <end position="388"/>
    </location>
</feature>
<keyword evidence="2" id="KW-0812">Transmembrane</keyword>
<protein>
    <submittedName>
        <fullName evidence="3">DUF748 domain-containing protein</fullName>
    </submittedName>
</protein>
<evidence type="ECO:0000256" key="1">
    <source>
        <dbReference type="SAM" id="MobiDB-lite"/>
    </source>
</evidence>
<evidence type="ECO:0000313" key="4">
    <source>
        <dbReference type="Proteomes" id="UP001568894"/>
    </source>
</evidence>
<keyword evidence="2" id="KW-1133">Transmembrane helix</keyword>
<keyword evidence="2" id="KW-0472">Membrane</keyword>
<dbReference type="Proteomes" id="UP001568894">
    <property type="component" value="Unassembled WGS sequence"/>
</dbReference>
<feature type="transmembrane region" description="Helical" evidence="2">
    <location>
        <begin position="15"/>
        <end position="32"/>
    </location>
</feature>
<dbReference type="EMBL" id="JASMRN010000002">
    <property type="protein sequence ID" value="MEZ7514244.1"/>
    <property type="molecule type" value="Genomic_DNA"/>
</dbReference>
<evidence type="ECO:0000256" key="2">
    <source>
        <dbReference type="SAM" id="Phobius"/>
    </source>
</evidence>
<dbReference type="InterPro" id="IPR008023">
    <property type="entry name" value="DUF748"/>
</dbReference>
<name>A0ABV4K9A2_9FLAO</name>
<dbReference type="RefSeq" id="WP_371567877.1">
    <property type="nucleotide sequence ID" value="NZ_JASMRN010000002.1"/>
</dbReference>
<sequence>MTTRTSTPFYRQKKYQIIAAIILLLIAFRIYLPTLVKNQINKTLANIPGYYGHVEDIDIDLYRGAYVIKEMYLNKGTAKTQVKFLNFPQNDISIEWKSILKGKIVSEIIMTNPEVIYVFEDQQQKSSDADVDDWTKALTDIVPIDINHFEIHKGKLAFVELQADPNIDLQITNLEMTADNLRNVVSTTKTLPSPIKATGTSFGNGNLAIDGNINLIKEIPDMDLSLSLKSANATALNDLTNHYVGIDFDKGKFELYSEIAIADGYLKGYVKPLLAHTKLIGKEDSILEVIWEGFVGFFKFVLKNQKTDTLALKIPLEGDLKDVKTSSWAAFVSIIQNGWIEGFKRETDNEISFRDAFIDANSPKDKKEIRKERREERRAKRAERRDDK</sequence>
<reference evidence="3 4" key="1">
    <citation type="submission" date="2023-05" db="EMBL/GenBank/DDBJ databases">
        <title>Adaptations of aquatic viruses from atmosphere-close ecosystems of the Central Arctic Ocean.</title>
        <authorList>
            <person name="Rahlff J."/>
            <person name="Holmfeldt K."/>
        </authorList>
    </citation>
    <scope>NUCLEOTIDE SEQUENCE [LARGE SCALE GENOMIC DNA]</scope>
    <source>
        <strain evidence="3 4">Arc14</strain>
    </source>
</reference>
<gene>
    <name evidence="3" type="ORF">QO192_02995</name>
</gene>
<evidence type="ECO:0000313" key="3">
    <source>
        <dbReference type="EMBL" id="MEZ7514244.1"/>
    </source>
</evidence>
<accession>A0ABV4K9A2</accession>